<evidence type="ECO:0000256" key="1">
    <source>
        <dbReference type="SAM" id="MobiDB-lite"/>
    </source>
</evidence>
<feature type="compositionally biased region" description="Basic and acidic residues" evidence="1">
    <location>
        <begin position="34"/>
        <end position="49"/>
    </location>
</feature>
<feature type="compositionally biased region" description="Polar residues" evidence="1">
    <location>
        <begin position="352"/>
        <end position="395"/>
    </location>
</feature>
<sequence length="993" mass="107425">MESGLKKLWTRRKSRGIDGQIEPAFKGLRTVQSIDRKGLSSSKAQDRPIKTPQANASNQSGRPATTTDSSARPSSSRKVQPTLLGVSRPTTSPSRPGTSGSGSLLTAVNRAADAVSIAEQEFQKSAQRYSRNHIPTKSPRYLDIFSLSKPDSPQVYNEDIAERNLDLARVALDGSEPPLSPAKYQEEVAARNAFPPLPGESKDGFSPTEYRFHPAIEHQLGGAHPKTSTLSHQSLPRKPPNAQSITGDNRPQSASVSHFRQTSDQSRGSQPRGAAVKGGNQPGGSTVLHPRGTVPDTFHISSAMSPRSNRFPVPPSNQLFGAHVAQANTHEAFRGENLRNYVLSQSELIQSRSQGNHQHIQSSITRSIDGQDGIQQSDHSIRSPSALSNTSSVKRSFNRPHRKIMDLTGDDSEVFSERTSGSHYSSSPVVEHAKVDPLRRAQPTIISQTTKSDTNFIPYHPQSSSDSHHKEMTQTSIDDNMQQQPTESTVSTEPTPEVRPQKTIPASTFSPINTLAFVAPRRSVIEPRVGDAQAGPGQRDMNVKEEAGRSTASKDFTVLGEIKPLSQGTSALGIGPGQEEANSVEHGASEENVQAASVRSGSALDGTSGLGEHSVEQATEPHSSKSLKSTESPLSKPNIQTTPDSLHSIDFVDPSRAFGVTTRDFAISPTKATLESVPEDIETNPKMKSKQLGDATAERHAASHDLENRQYISQPTRNPSNYSSTFDEDEFAHKQAEARAALIRLQQSLDENFLTQPITQTAPLPNRTLRHHSSLSDGKPVAPSSIFAQVRNTSPPPADYRISIATSNSSEDARTVASYHNLTTIAQPNGQSNFRNSYSSSGSAEYSPHQSKGMLKYAGDPNGPGPSVIDHGLREKNPLPLPPPLHMNGTALYRNLNQPTVPPSPGEISLSSFPIPASSPRQSFIPPASSSEPAHQHHVHHSHQNSAGTGRILRRQSSQRSQASSASAFSIPYHMIPDRSSSARDRLIREAND</sequence>
<feature type="compositionally biased region" description="Polar residues" evidence="1">
    <location>
        <begin position="616"/>
        <end position="645"/>
    </location>
</feature>
<protein>
    <submittedName>
        <fullName evidence="2">Uncharacterized protein</fullName>
    </submittedName>
</protein>
<feature type="compositionally biased region" description="Polar residues" evidence="1">
    <location>
        <begin position="52"/>
        <end position="79"/>
    </location>
</feature>
<feature type="compositionally biased region" description="Low complexity" evidence="1">
    <location>
        <begin position="832"/>
        <end position="847"/>
    </location>
</feature>
<evidence type="ECO:0000313" key="2">
    <source>
        <dbReference type="EMBL" id="KAK5059823.1"/>
    </source>
</evidence>
<feature type="compositionally biased region" description="Polar residues" evidence="1">
    <location>
        <begin position="417"/>
        <end position="428"/>
    </location>
</feature>
<dbReference type="GeneID" id="89977864"/>
<dbReference type="Proteomes" id="UP001358417">
    <property type="component" value="Unassembled WGS sequence"/>
</dbReference>
<dbReference type="RefSeq" id="XP_064709644.1">
    <property type="nucleotide sequence ID" value="XM_064853245.1"/>
</dbReference>
<comment type="caution">
    <text evidence="2">The sequence shown here is derived from an EMBL/GenBank/DDBJ whole genome shotgun (WGS) entry which is preliminary data.</text>
</comment>
<evidence type="ECO:0000313" key="3">
    <source>
        <dbReference type="Proteomes" id="UP001358417"/>
    </source>
</evidence>
<feature type="region of interest" description="Disordered" evidence="1">
    <location>
        <begin position="221"/>
        <end position="315"/>
    </location>
</feature>
<feature type="compositionally biased region" description="Low complexity" evidence="1">
    <location>
        <begin position="485"/>
        <end position="495"/>
    </location>
</feature>
<gene>
    <name evidence="2" type="ORF">LTR84_009706</name>
</gene>
<accession>A0AAV9NJH3</accession>
<feature type="region of interest" description="Disordered" evidence="1">
    <location>
        <begin position="676"/>
        <end position="730"/>
    </location>
</feature>
<reference evidence="2 3" key="1">
    <citation type="submission" date="2023-08" db="EMBL/GenBank/DDBJ databases">
        <title>Black Yeasts Isolated from many extreme environments.</title>
        <authorList>
            <person name="Coleine C."/>
            <person name="Stajich J.E."/>
            <person name="Selbmann L."/>
        </authorList>
    </citation>
    <scope>NUCLEOTIDE SEQUENCE [LARGE SCALE GENOMIC DNA]</scope>
    <source>
        <strain evidence="2 3">CCFEE 5792</strain>
    </source>
</reference>
<organism evidence="2 3">
    <name type="scientific">Exophiala bonariae</name>
    <dbReference type="NCBI Taxonomy" id="1690606"/>
    <lineage>
        <taxon>Eukaryota</taxon>
        <taxon>Fungi</taxon>
        <taxon>Dikarya</taxon>
        <taxon>Ascomycota</taxon>
        <taxon>Pezizomycotina</taxon>
        <taxon>Eurotiomycetes</taxon>
        <taxon>Chaetothyriomycetidae</taxon>
        <taxon>Chaetothyriales</taxon>
        <taxon>Herpotrichiellaceae</taxon>
        <taxon>Exophiala</taxon>
    </lineage>
</organism>
<feature type="region of interest" description="Disordered" evidence="1">
    <location>
        <begin position="446"/>
        <end position="505"/>
    </location>
</feature>
<feature type="region of interest" description="Disordered" evidence="1">
    <location>
        <begin position="756"/>
        <end position="781"/>
    </location>
</feature>
<feature type="compositionally biased region" description="Basic and acidic residues" evidence="1">
    <location>
        <begin position="696"/>
        <end position="708"/>
    </location>
</feature>
<feature type="region of interest" description="Disordered" evidence="1">
    <location>
        <begin position="352"/>
        <end position="434"/>
    </location>
</feature>
<proteinExistence type="predicted"/>
<feature type="compositionally biased region" description="Polar residues" evidence="1">
    <location>
        <begin position="591"/>
        <end position="600"/>
    </location>
</feature>
<feature type="region of interest" description="Disordered" evidence="1">
    <location>
        <begin position="1"/>
        <end position="104"/>
    </location>
</feature>
<keyword evidence="3" id="KW-1185">Reference proteome</keyword>
<feature type="compositionally biased region" description="Polar residues" evidence="1">
    <location>
        <begin position="473"/>
        <end position="484"/>
    </location>
</feature>
<feature type="compositionally biased region" description="Polar residues" evidence="1">
    <location>
        <begin position="710"/>
        <end position="725"/>
    </location>
</feature>
<name>A0AAV9NJH3_9EURO</name>
<feature type="compositionally biased region" description="Low complexity" evidence="1">
    <location>
        <begin position="955"/>
        <end position="968"/>
    </location>
</feature>
<feature type="compositionally biased region" description="Basic and acidic residues" evidence="1">
    <location>
        <begin position="981"/>
        <end position="993"/>
    </location>
</feature>
<feature type="compositionally biased region" description="Polar residues" evidence="1">
    <location>
        <begin position="241"/>
        <end position="269"/>
    </location>
</feature>
<feature type="compositionally biased region" description="Polar residues" evidence="1">
    <location>
        <begin position="446"/>
        <end position="465"/>
    </location>
</feature>
<dbReference type="EMBL" id="JAVRRD010000004">
    <property type="protein sequence ID" value="KAK5059823.1"/>
    <property type="molecule type" value="Genomic_DNA"/>
</dbReference>
<feature type="region of interest" description="Disordered" evidence="1">
    <location>
        <begin position="827"/>
        <end position="993"/>
    </location>
</feature>
<feature type="compositionally biased region" description="Polar residues" evidence="1">
    <location>
        <begin position="299"/>
        <end position="308"/>
    </location>
</feature>
<dbReference type="AlphaFoldDB" id="A0AAV9NJH3"/>
<feature type="compositionally biased region" description="Low complexity" evidence="1">
    <location>
        <begin position="87"/>
        <end position="103"/>
    </location>
</feature>
<feature type="region of interest" description="Disordered" evidence="1">
    <location>
        <begin position="527"/>
        <end position="648"/>
    </location>
</feature>